<accession>A0A1Z8AR98</accession>
<keyword evidence="1" id="KW-0812">Transmembrane</keyword>
<evidence type="ECO:0000313" key="3">
    <source>
        <dbReference type="Proteomes" id="UP000196102"/>
    </source>
</evidence>
<proteinExistence type="predicted"/>
<evidence type="ECO:0000256" key="1">
    <source>
        <dbReference type="SAM" id="Phobius"/>
    </source>
</evidence>
<name>A0A1Z8AR98_9FLAO</name>
<organism evidence="2 3">
    <name type="scientific">Nonlabens dokdonensis</name>
    <dbReference type="NCBI Taxonomy" id="328515"/>
    <lineage>
        <taxon>Bacteria</taxon>
        <taxon>Pseudomonadati</taxon>
        <taxon>Bacteroidota</taxon>
        <taxon>Flavobacteriia</taxon>
        <taxon>Flavobacteriales</taxon>
        <taxon>Flavobacteriaceae</taxon>
        <taxon>Nonlabens</taxon>
    </lineage>
</organism>
<evidence type="ECO:0000313" key="2">
    <source>
        <dbReference type="EMBL" id="OUS12869.1"/>
    </source>
</evidence>
<gene>
    <name evidence="2" type="ORF">A9Q93_09715</name>
</gene>
<protein>
    <submittedName>
        <fullName evidence="2">Uncharacterized protein</fullName>
    </submittedName>
</protein>
<feature type="transmembrane region" description="Helical" evidence="1">
    <location>
        <begin position="58"/>
        <end position="80"/>
    </location>
</feature>
<sequence length="84" mass="9924">MIGMIFLTIVVIAAWYWFVKNHKSDADDAKSRLAIKIDRNGKHRYEVIPNFGNSNLKFWIKIVIAIIALLFLWLPFKLLFQPQY</sequence>
<comment type="caution">
    <text evidence="2">The sequence shown here is derived from an EMBL/GenBank/DDBJ whole genome shotgun (WGS) entry which is preliminary data.</text>
</comment>
<keyword evidence="1" id="KW-0472">Membrane</keyword>
<keyword evidence="1" id="KW-1133">Transmembrane helix</keyword>
<dbReference type="Proteomes" id="UP000196102">
    <property type="component" value="Unassembled WGS sequence"/>
</dbReference>
<reference evidence="3" key="1">
    <citation type="journal article" date="2017" name="Proc. Natl. Acad. Sci. U.S.A.">
        <title>Simulation of Deepwater Horizon oil plume reveals substrate specialization within a complex community of hydrocarbon-degraders.</title>
        <authorList>
            <person name="Hu P."/>
            <person name="Dubinsky E.A."/>
            <person name="Probst A.J."/>
            <person name="Wang J."/>
            <person name="Sieber C.M.K."/>
            <person name="Tom L.M."/>
            <person name="Gardinali P."/>
            <person name="Banfield J.F."/>
            <person name="Atlas R.M."/>
            <person name="Andersen G.L."/>
        </authorList>
    </citation>
    <scope>NUCLEOTIDE SEQUENCE [LARGE SCALE GENOMIC DNA]</scope>
</reference>
<dbReference type="EMBL" id="MAAX01000154">
    <property type="protein sequence ID" value="OUS12869.1"/>
    <property type="molecule type" value="Genomic_DNA"/>
</dbReference>
<dbReference type="AlphaFoldDB" id="A0A1Z8AR98"/>